<dbReference type="GO" id="GO:0005829">
    <property type="term" value="C:cytosol"/>
    <property type="evidence" value="ECO:0007669"/>
    <property type="project" value="TreeGrafter"/>
</dbReference>
<name>A0A9D7K3F4_9PROT</name>
<evidence type="ECO:0000256" key="6">
    <source>
        <dbReference type="PROSITE-ProRule" id="PRU00169"/>
    </source>
</evidence>
<dbReference type="InterPro" id="IPR039420">
    <property type="entry name" value="WalR-like"/>
</dbReference>
<dbReference type="PANTHER" id="PTHR48111">
    <property type="entry name" value="REGULATOR OF RPOS"/>
    <property type="match status" value="1"/>
</dbReference>
<keyword evidence="5" id="KW-0804">Transcription</keyword>
<dbReference type="GO" id="GO:0000976">
    <property type="term" value="F:transcription cis-regulatory region binding"/>
    <property type="evidence" value="ECO:0007669"/>
    <property type="project" value="TreeGrafter"/>
</dbReference>
<dbReference type="InterPro" id="IPR011006">
    <property type="entry name" value="CheY-like_superfamily"/>
</dbReference>
<feature type="domain" description="Response regulatory" evidence="7">
    <location>
        <begin position="10"/>
        <end position="129"/>
    </location>
</feature>
<evidence type="ECO:0000256" key="5">
    <source>
        <dbReference type="ARBA" id="ARBA00023163"/>
    </source>
</evidence>
<organism evidence="8 9">
    <name type="scientific">Candidatus Proximibacter danicus</name>
    <dbReference type="NCBI Taxonomy" id="2954365"/>
    <lineage>
        <taxon>Bacteria</taxon>
        <taxon>Pseudomonadati</taxon>
        <taxon>Pseudomonadota</taxon>
        <taxon>Betaproteobacteria</taxon>
        <taxon>Candidatus Proximibacter</taxon>
    </lineage>
</organism>
<dbReference type="SUPFAM" id="SSF52172">
    <property type="entry name" value="CheY-like"/>
    <property type="match status" value="1"/>
</dbReference>
<evidence type="ECO:0000256" key="4">
    <source>
        <dbReference type="ARBA" id="ARBA00023125"/>
    </source>
</evidence>
<keyword evidence="4" id="KW-0238">DNA-binding</keyword>
<proteinExistence type="predicted"/>
<dbReference type="Gene3D" id="3.40.50.2300">
    <property type="match status" value="1"/>
</dbReference>
<dbReference type="SUPFAM" id="SSF48452">
    <property type="entry name" value="TPR-like"/>
    <property type="match status" value="1"/>
</dbReference>
<dbReference type="PANTHER" id="PTHR48111:SF1">
    <property type="entry name" value="TWO-COMPONENT RESPONSE REGULATOR ORR33"/>
    <property type="match status" value="1"/>
</dbReference>
<dbReference type="InterPro" id="IPR001789">
    <property type="entry name" value="Sig_transdc_resp-reg_receiver"/>
</dbReference>
<evidence type="ECO:0000256" key="1">
    <source>
        <dbReference type="ARBA" id="ARBA00022553"/>
    </source>
</evidence>
<evidence type="ECO:0000256" key="2">
    <source>
        <dbReference type="ARBA" id="ARBA00023012"/>
    </source>
</evidence>
<dbReference type="CDD" id="cd17589">
    <property type="entry name" value="REC_TPR"/>
    <property type="match status" value="1"/>
</dbReference>
<keyword evidence="1 6" id="KW-0597">Phosphoprotein</keyword>
<dbReference type="GO" id="GO:0032993">
    <property type="term" value="C:protein-DNA complex"/>
    <property type="evidence" value="ECO:0007669"/>
    <property type="project" value="TreeGrafter"/>
</dbReference>
<dbReference type="SMART" id="SM00448">
    <property type="entry name" value="REC"/>
    <property type="match status" value="1"/>
</dbReference>
<evidence type="ECO:0000313" key="9">
    <source>
        <dbReference type="Proteomes" id="UP000886689"/>
    </source>
</evidence>
<dbReference type="GO" id="GO:0000156">
    <property type="term" value="F:phosphorelay response regulator activity"/>
    <property type="evidence" value="ECO:0007669"/>
    <property type="project" value="TreeGrafter"/>
</dbReference>
<dbReference type="Proteomes" id="UP000886689">
    <property type="component" value="Unassembled WGS sequence"/>
</dbReference>
<feature type="modified residue" description="4-aspartylphosphate" evidence="6">
    <location>
        <position position="60"/>
    </location>
</feature>
<keyword evidence="2" id="KW-0902">Two-component regulatory system</keyword>
<comment type="caution">
    <text evidence="8">The sequence shown here is derived from an EMBL/GenBank/DDBJ whole genome shotgun (WGS) entry which is preliminary data.</text>
</comment>
<dbReference type="GO" id="GO:0006355">
    <property type="term" value="P:regulation of DNA-templated transcription"/>
    <property type="evidence" value="ECO:0007669"/>
    <property type="project" value="TreeGrafter"/>
</dbReference>
<dbReference type="EMBL" id="JADJUC010000031">
    <property type="protein sequence ID" value="MBK8525498.1"/>
    <property type="molecule type" value="Genomic_DNA"/>
</dbReference>
<dbReference type="InterPro" id="IPR011990">
    <property type="entry name" value="TPR-like_helical_dom_sf"/>
</dbReference>
<dbReference type="Gene3D" id="1.25.40.10">
    <property type="entry name" value="Tetratricopeptide repeat domain"/>
    <property type="match status" value="1"/>
</dbReference>
<sequence length="450" mass="50229">MAIIDYRQKKFLVIDDQPMARESLRAIAQTAGAFAVDFAPGYQEAIFKIRNNTPDIILCDYMLGGGRSGQQLLEELRRFNLLPDETIFMMVTGEQSYEQVVAAVELVPDDYIIKPFSPDKLILRLDRVAAKKQFFAAFYREKRKQEYASALAILASIKDSEAGRAYRFESLRQEAEVHLVSGDAEKAETAYRNILERYEFPWARAGVAKSLHRQNRLTEAREEIDKVVAGTPHYFDAADLKANICMAQGEHAEAQKVLDEVAKKTPRNYLRKRLLAEAAELNGDIATAQAAMADVVANDNMPGAVSAEDQLTLARTHVGAGDMISAEKVLLLMRESEVMNLDLARQASFSALLAVASPDKGKPKFSGLRPALLASPLPTISRVDVLRAALTVDDRELADTQARQIMSGDDAKRVFGVVRKLYALQGREPDFREMQRQVALQRIHHDESTE</sequence>
<evidence type="ECO:0000259" key="7">
    <source>
        <dbReference type="PROSITE" id="PS50110"/>
    </source>
</evidence>
<gene>
    <name evidence="8" type="ORF">IPL58_16570</name>
</gene>
<evidence type="ECO:0000313" key="8">
    <source>
        <dbReference type="EMBL" id="MBK8525498.1"/>
    </source>
</evidence>
<reference evidence="8" key="1">
    <citation type="submission" date="2020-10" db="EMBL/GenBank/DDBJ databases">
        <title>Connecting structure to function with the recovery of over 1000 high-quality activated sludge metagenome-assembled genomes encoding full-length rRNA genes using long-read sequencing.</title>
        <authorList>
            <person name="Singleton C.M."/>
            <person name="Petriglieri F."/>
            <person name="Kristensen J.M."/>
            <person name="Kirkegaard R.H."/>
            <person name="Michaelsen T.Y."/>
            <person name="Andersen M.H."/>
            <person name="Karst S.M."/>
            <person name="Dueholm M.S."/>
            <person name="Nielsen P.H."/>
            <person name="Albertsen M."/>
        </authorList>
    </citation>
    <scope>NUCLEOTIDE SEQUENCE</scope>
    <source>
        <strain evidence="8">Hirt_18-Q3-R61-65_BATAC.395</strain>
    </source>
</reference>
<keyword evidence="3" id="KW-0805">Transcription regulation</keyword>
<evidence type="ECO:0000256" key="3">
    <source>
        <dbReference type="ARBA" id="ARBA00023015"/>
    </source>
</evidence>
<dbReference type="PROSITE" id="PS50110">
    <property type="entry name" value="RESPONSE_REGULATORY"/>
    <property type="match status" value="1"/>
</dbReference>
<dbReference type="Pfam" id="PF00072">
    <property type="entry name" value="Response_reg"/>
    <property type="match status" value="1"/>
</dbReference>
<accession>A0A9D7K3F4</accession>
<dbReference type="AlphaFoldDB" id="A0A9D7K3F4"/>
<protein>
    <submittedName>
        <fullName evidence="8">Response regulator</fullName>
    </submittedName>
</protein>